<feature type="transmembrane region" description="Helical" evidence="1">
    <location>
        <begin position="95"/>
        <end position="115"/>
    </location>
</feature>
<keyword evidence="1" id="KW-0812">Transmembrane</keyword>
<comment type="caution">
    <text evidence="2">The sequence shown here is derived from an EMBL/GenBank/DDBJ whole genome shotgun (WGS) entry which is preliminary data.</text>
</comment>
<proteinExistence type="predicted"/>
<feature type="transmembrane region" description="Helical" evidence="1">
    <location>
        <begin position="71"/>
        <end position="89"/>
    </location>
</feature>
<evidence type="ECO:0000313" key="2">
    <source>
        <dbReference type="EMBL" id="CAK9025531.1"/>
    </source>
</evidence>
<accession>A0ABP0KFF9</accession>
<organism evidence="2 3">
    <name type="scientific">Durusdinium trenchii</name>
    <dbReference type="NCBI Taxonomy" id="1381693"/>
    <lineage>
        <taxon>Eukaryota</taxon>
        <taxon>Sar</taxon>
        <taxon>Alveolata</taxon>
        <taxon>Dinophyceae</taxon>
        <taxon>Suessiales</taxon>
        <taxon>Symbiodiniaceae</taxon>
        <taxon>Durusdinium</taxon>
    </lineage>
</organism>
<feature type="transmembrane region" description="Helical" evidence="1">
    <location>
        <begin position="156"/>
        <end position="174"/>
    </location>
</feature>
<keyword evidence="1" id="KW-0472">Membrane</keyword>
<feature type="transmembrane region" description="Helical" evidence="1">
    <location>
        <begin position="127"/>
        <end position="144"/>
    </location>
</feature>
<gene>
    <name evidence="2" type="ORF">SCF082_LOCUS17125</name>
</gene>
<keyword evidence="1" id="KW-1133">Transmembrane helix</keyword>
<reference evidence="2 3" key="1">
    <citation type="submission" date="2024-02" db="EMBL/GenBank/DDBJ databases">
        <authorList>
            <person name="Chen Y."/>
            <person name="Shah S."/>
            <person name="Dougan E. K."/>
            <person name="Thang M."/>
            <person name="Chan C."/>
        </authorList>
    </citation>
    <scope>NUCLEOTIDE SEQUENCE [LARGE SCALE GENOMIC DNA]</scope>
</reference>
<keyword evidence="3" id="KW-1185">Reference proteome</keyword>
<evidence type="ECO:0000313" key="3">
    <source>
        <dbReference type="Proteomes" id="UP001642464"/>
    </source>
</evidence>
<dbReference type="EMBL" id="CAXAMM010011217">
    <property type="protein sequence ID" value="CAK9025531.1"/>
    <property type="molecule type" value="Genomic_DNA"/>
</dbReference>
<protein>
    <submittedName>
        <fullName evidence="2">Uncharacterized protein</fullName>
    </submittedName>
</protein>
<name>A0ABP0KFF9_9DINO</name>
<sequence>MLKTDAPMAIRVEARNIVATLSRTSAKNFHLEQATRAKLGPSWDRAVMNFCQLSNLLGLFPIFLALQSRLYFLAAALSTSVLLSFIYHLDEHNELALKADMYGCSLLASFMFYLVLDSESVLTRMNIISIVYGTMAIYFFFGAGNPGTELYHDYHTGWHVCAVYSVATFVYSYIHSTKLENSPSRLSKRIDATLLAREGRRMRALVEPVLRPLSALSSRFINKL</sequence>
<evidence type="ECO:0000256" key="1">
    <source>
        <dbReference type="SAM" id="Phobius"/>
    </source>
</evidence>
<dbReference type="Proteomes" id="UP001642464">
    <property type="component" value="Unassembled WGS sequence"/>
</dbReference>